<dbReference type="PROSITE" id="PS00843">
    <property type="entry name" value="DALA_DALA_LIGASE_1"/>
    <property type="match status" value="1"/>
</dbReference>
<dbReference type="PROSITE" id="PS50975">
    <property type="entry name" value="ATP_GRASP"/>
    <property type="match status" value="1"/>
</dbReference>
<evidence type="ECO:0000256" key="5">
    <source>
        <dbReference type="ARBA" id="ARBA00022723"/>
    </source>
</evidence>
<gene>
    <name evidence="13" type="primary">ddl</name>
    <name evidence="16" type="ORF">ACFFNY_05860</name>
</gene>
<dbReference type="RefSeq" id="WP_344905870.1">
    <property type="nucleotide sequence ID" value="NZ_BAAAYO010000002.1"/>
</dbReference>
<comment type="function">
    <text evidence="13">Cell wall formation.</text>
</comment>
<evidence type="ECO:0000313" key="17">
    <source>
        <dbReference type="Proteomes" id="UP001589619"/>
    </source>
</evidence>
<comment type="cofactor">
    <cofactor evidence="2">
        <name>Mg(2+)</name>
        <dbReference type="ChEBI" id="CHEBI:18420"/>
    </cofactor>
</comment>
<dbReference type="Pfam" id="PF07478">
    <property type="entry name" value="Dala_Dala_lig_C"/>
    <property type="match status" value="1"/>
</dbReference>
<dbReference type="GO" id="GO:0016874">
    <property type="term" value="F:ligase activity"/>
    <property type="evidence" value="ECO:0007669"/>
    <property type="project" value="UniProtKB-KW"/>
</dbReference>
<proteinExistence type="inferred from homology"/>
<dbReference type="InterPro" id="IPR005905">
    <property type="entry name" value="D_ala_D_ala"/>
</dbReference>
<evidence type="ECO:0000256" key="1">
    <source>
        <dbReference type="ARBA" id="ARBA00001936"/>
    </source>
</evidence>
<keyword evidence="6 14" id="KW-0547">Nucleotide-binding</keyword>
<keyword evidence="13" id="KW-0963">Cytoplasm</keyword>
<keyword evidence="11" id="KW-0464">Manganese</keyword>
<dbReference type="InterPro" id="IPR011761">
    <property type="entry name" value="ATP-grasp"/>
</dbReference>
<dbReference type="EC" id="6.3.2.4" evidence="13"/>
<dbReference type="NCBIfam" id="TIGR01205">
    <property type="entry name" value="D_ala_D_alaTIGR"/>
    <property type="match status" value="1"/>
</dbReference>
<comment type="caution">
    <text evidence="16">The sequence shown here is derived from an EMBL/GenBank/DDBJ whole genome shotgun (WGS) entry which is preliminary data.</text>
</comment>
<evidence type="ECO:0000259" key="15">
    <source>
        <dbReference type="PROSITE" id="PS50975"/>
    </source>
</evidence>
<dbReference type="EMBL" id="JBHMAG010000004">
    <property type="protein sequence ID" value="MFB9751093.1"/>
    <property type="molecule type" value="Genomic_DNA"/>
</dbReference>
<keyword evidence="8" id="KW-0460">Magnesium</keyword>
<sequence length="359" mass="40038">MKTNIYVIYGGQSPEHDVSLKTAFSLINHLDRSRYGVYPIYIEPQGMWRGGAELTVPVDSVEELRLEADDCSSMSAILKQWYNGDRSKHIVFPALHGPNGEDGTLQGMLDMLNVPYVGNGVFASAAGMDKAATKRLMEQARIPQAAYRVVTEQEWVDEGEALVFDIEDGLGYPCYVKPARMGSSIGIERCVDRSALRDAAAGAFRYDRKIVVESEVVGREVQFAVLGNDRPYCSEGGEFERELDFFSYSRKYGSGKLTMRIPARLDAQVHEQLQNMALKVFRTLDGAGLMRVDFFVTDENHIYFNEANTLPGFTENSMYPAMLTYNGLYSFSGLLDELIRLALERFANTRQGQTGGTGS</sequence>
<dbReference type="HAMAP" id="MF_00047">
    <property type="entry name" value="Dala_Dala_lig"/>
    <property type="match status" value="1"/>
</dbReference>
<evidence type="ECO:0000313" key="16">
    <source>
        <dbReference type="EMBL" id="MFB9751093.1"/>
    </source>
</evidence>
<keyword evidence="4 13" id="KW-0436">Ligase</keyword>
<dbReference type="PANTHER" id="PTHR23132">
    <property type="entry name" value="D-ALANINE--D-ALANINE LIGASE"/>
    <property type="match status" value="1"/>
</dbReference>
<keyword evidence="10 13" id="KW-0573">Peptidoglycan synthesis</keyword>
<dbReference type="SUPFAM" id="SSF56059">
    <property type="entry name" value="Glutathione synthetase ATP-binding domain-like"/>
    <property type="match status" value="1"/>
</dbReference>
<dbReference type="InterPro" id="IPR016185">
    <property type="entry name" value="PreATP-grasp_dom_sf"/>
</dbReference>
<protein>
    <recommendedName>
        <fullName evidence="13">D-alanine--D-alanine ligase</fullName>
        <ecNumber evidence="13">6.3.2.4</ecNumber>
    </recommendedName>
    <alternativeName>
        <fullName evidence="13">D-Ala-D-Ala ligase</fullName>
    </alternativeName>
    <alternativeName>
        <fullName evidence="13">D-alanylalanine synthetase</fullName>
    </alternativeName>
</protein>
<comment type="cofactor">
    <cofactor evidence="1">
        <name>Mn(2+)</name>
        <dbReference type="ChEBI" id="CHEBI:29035"/>
    </cofactor>
</comment>
<accession>A0ABV5VS62</accession>
<dbReference type="Proteomes" id="UP001589619">
    <property type="component" value="Unassembled WGS sequence"/>
</dbReference>
<evidence type="ECO:0000256" key="14">
    <source>
        <dbReference type="PROSITE-ProRule" id="PRU00409"/>
    </source>
</evidence>
<dbReference type="InterPro" id="IPR000291">
    <property type="entry name" value="D-Ala_lig_Van_CS"/>
</dbReference>
<evidence type="ECO:0000256" key="10">
    <source>
        <dbReference type="ARBA" id="ARBA00022984"/>
    </source>
</evidence>
<dbReference type="InterPro" id="IPR013815">
    <property type="entry name" value="ATP_grasp_subdomain_1"/>
</dbReference>
<evidence type="ECO:0000256" key="9">
    <source>
        <dbReference type="ARBA" id="ARBA00022960"/>
    </source>
</evidence>
<evidence type="ECO:0000256" key="7">
    <source>
        <dbReference type="ARBA" id="ARBA00022840"/>
    </source>
</evidence>
<feature type="domain" description="ATP-grasp" evidence="15">
    <location>
        <begin position="134"/>
        <end position="339"/>
    </location>
</feature>
<keyword evidence="7 14" id="KW-0067">ATP-binding</keyword>
<evidence type="ECO:0000256" key="8">
    <source>
        <dbReference type="ARBA" id="ARBA00022842"/>
    </source>
</evidence>
<evidence type="ECO:0000256" key="13">
    <source>
        <dbReference type="HAMAP-Rule" id="MF_00047"/>
    </source>
</evidence>
<comment type="pathway">
    <text evidence="13">Cell wall biogenesis; peptidoglycan biosynthesis.</text>
</comment>
<evidence type="ECO:0000256" key="11">
    <source>
        <dbReference type="ARBA" id="ARBA00023211"/>
    </source>
</evidence>
<dbReference type="InterPro" id="IPR011095">
    <property type="entry name" value="Dala_Dala_lig_C"/>
</dbReference>
<name>A0ABV5VS62_9BACL</name>
<evidence type="ECO:0000256" key="2">
    <source>
        <dbReference type="ARBA" id="ARBA00001946"/>
    </source>
</evidence>
<evidence type="ECO:0000256" key="6">
    <source>
        <dbReference type="ARBA" id="ARBA00022741"/>
    </source>
</evidence>
<dbReference type="NCBIfam" id="NF002528">
    <property type="entry name" value="PRK01966.1-4"/>
    <property type="match status" value="1"/>
</dbReference>
<comment type="subcellular location">
    <subcellularLocation>
        <location evidence="13">Cytoplasm</location>
    </subcellularLocation>
</comment>
<dbReference type="InterPro" id="IPR011127">
    <property type="entry name" value="Dala_Dala_lig_N"/>
</dbReference>
<dbReference type="SUPFAM" id="SSF52440">
    <property type="entry name" value="PreATP-grasp domain"/>
    <property type="match status" value="1"/>
</dbReference>
<evidence type="ECO:0000256" key="12">
    <source>
        <dbReference type="ARBA" id="ARBA00023316"/>
    </source>
</evidence>
<keyword evidence="9 13" id="KW-0133">Cell shape</keyword>
<dbReference type="PIRSF" id="PIRSF039102">
    <property type="entry name" value="Ddl/VanB"/>
    <property type="match status" value="1"/>
</dbReference>
<dbReference type="Gene3D" id="3.40.50.20">
    <property type="match status" value="1"/>
</dbReference>
<comment type="similarity">
    <text evidence="3 13">Belongs to the D-alanine--D-alanine ligase family.</text>
</comment>
<dbReference type="Gene3D" id="3.30.1490.20">
    <property type="entry name" value="ATP-grasp fold, A domain"/>
    <property type="match status" value="1"/>
</dbReference>
<dbReference type="Pfam" id="PF01820">
    <property type="entry name" value="Dala_Dala_lig_N"/>
    <property type="match status" value="1"/>
</dbReference>
<keyword evidence="17" id="KW-1185">Reference proteome</keyword>
<comment type="catalytic activity">
    <reaction evidence="13">
        <text>2 D-alanine + ATP = D-alanyl-D-alanine + ADP + phosphate + H(+)</text>
        <dbReference type="Rhea" id="RHEA:11224"/>
        <dbReference type="ChEBI" id="CHEBI:15378"/>
        <dbReference type="ChEBI" id="CHEBI:30616"/>
        <dbReference type="ChEBI" id="CHEBI:43474"/>
        <dbReference type="ChEBI" id="CHEBI:57416"/>
        <dbReference type="ChEBI" id="CHEBI:57822"/>
        <dbReference type="ChEBI" id="CHEBI:456216"/>
        <dbReference type="EC" id="6.3.2.4"/>
    </reaction>
</comment>
<keyword evidence="5" id="KW-0479">Metal-binding</keyword>
<evidence type="ECO:0000256" key="3">
    <source>
        <dbReference type="ARBA" id="ARBA00010871"/>
    </source>
</evidence>
<keyword evidence="12 13" id="KW-0961">Cell wall biogenesis/degradation</keyword>
<evidence type="ECO:0000256" key="4">
    <source>
        <dbReference type="ARBA" id="ARBA00022598"/>
    </source>
</evidence>
<reference evidence="16 17" key="1">
    <citation type="submission" date="2024-09" db="EMBL/GenBank/DDBJ databases">
        <authorList>
            <person name="Sun Q."/>
            <person name="Mori K."/>
        </authorList>
    </citation>
    <scope>NUCLEOTIDE SEQUENCE [LARGE SCALE GENOMIC DNA]</scope>
    <source>
        <strain evidence="16 17">JCM 12520</strain>
    </source>
</reference>
<dbReference type="PANTHER" id="PTHR23132:SF25">
    <property type="entry name" value="D-ALANINE--D-ALANINE LIGASE A"/>
    <property type="match status" value="1"/>
</dbReference>
<dbReference type="Gene3D" id="3.30.470.20">
    <property type="entry name" value="ATP-grasp fold, B domain"/>
    <property type="match status" value="1"/>
</dbReference>
<organism evidence="16 17">
    <name type="scientific">Paenibacillus hodogayensis</name>
    <dbReference type="NCBI Taxonomy" id="279208"/>
    <lineage>
        <taxon>Bacteria</taxon>
        <taxon>Bacillati</taxon>
        <taxon>Bacillota</taxon>
        <taxon>Bacilli</taxon>
        <taxon>Bacillales</taxon>
        <taxon>Paenibacillaceae</taxon>
        <taxon>Paenibacillus</taxon>
    </lineage>
</organism>